<accession>A0A9Q0GKR3</accession>
<evidence type="ECO:0000313" key="2">
    <source>
        <dbReference type="EMBL" id="KAJ4946708.1"/>
    </source>
</evidence>
<organism evidence="2 3">
    <name type="scientific">Protea cynaroides</name>
    <dbReference type="NCBI Taxonomy" id="273540"/>
    <lineage>
        <taxon>Eukaryota</taxon>
        <taxon>Viridiplantae</taxon>
        <taxon>Streptophyta</taxon>
        <taxon>Embryophyta</taxon>
        <taxon>Tracheophyta</taxon>
        <taxon>Spermatophyta</taxon>
        <taxon>Magnoliopsida</taxon>
        <taxon>Proteales</taxon>
        <taxon>Proteaceae</taxon>
        <taxon>Protea</taxon>
    </lineage>
</organism>
<dbReference type="EMBL" id="JAMYWD010000812">
    <property type="protein sequence ID" value="KAJ4946708.1"/>
    <property type="molecule type" value="Genomic_DNA"/>
</dbReference>
<feature type="transmembrane region" description="Helical" evidence="1">
    <location>
        <begin position="61"/>
        <end position="80"/>
    </location>
</feature>
<reference evidence="2" key="1">
    <citation type="journal article" date="2023" name="Plant J.">
        <title>The genome of the king protea, Protea cynaroides.</title>
        <authorList>
            <person name="Chang J."/>
            <person name="Duong T.A."/>
            <person name="Schoeman C."/>
            <person name="Ma X."/>
            <person name="Roodt D."/>
            <person name="Barker N."/>
            <person name="Li Z."/>
            <person name="Van de Peer Y."/>
            <person name="Mizrachi E."/>
        </authorList>
    </citation>
    <scope>NUCLEOTIDE SEQUENCE</scope>
    <source>
        <tissue evidence="2">Young leaves</tissue>
    </source>
</reference>
<name>A0A9Q0GKR3_9MAGN</name>
<gene>
    <name evidence="2" type="ORF">NE237_014196</name>
</gene>
<keyword evidence="3" id="KW-1185">Reference proteome</keyword>
<feature type="transmembrane region" description="Helical" evidence="1">
    <location>
        <begin position="20"/>
        <end position="41"/>
    </location>
</feature>
<keyword evidence="1" id="KW-0812">Transmembrane</keyword>
<keyword evidence="1" id="KW-1133">Transmembrane helix</keyword>
<protein>
    <submittedName>
        <fullName evidence="2">Uncharacterized protein</fullName>
    </submittedName>
</protein>
<proteinExistence type="predicted"/>
<sequence length="84" mass="10017">MDGVENKKIGCRHMLQRRDLLLIVWHVARTCELLLIMWHVARTYKTIENPEYGHGRIYTMGFMEICCINMIMCLNFCTFCNRCN</sequence>
<comment type="caution">
    <text evidence="2">The sequence shown here is derived from an EMBL/GenBank/DDBJ whole genome shotgun (WGS) entry which is preliminary data.</text>
</comment>
<evidence type="ECO:0000313" key="3">
    <source>
        <dbReference type="Proteomes" id="UP001141806"/>
    </source>
</evidence>
<dbReference type="AlphaFoldDB" id="A0A9Q0GKR3"/>
<keyword evidence="1" id="KW-0472">Membrane</keyword>
<dbReference type="Proteomes" id="UP001141806">
    <property type="component" value="Unassembled WGS sequence"/>
</dbReference>
<evidence type="ECO:0000256" key="1">
    <source>
        <dbReference type="SAM" id="Phobius"/>
    </source>
</evidence>